<dbReference type="InterPro" id="IPR056919">
    <property type="entry name" value="Phage_TAC_18"/>
</dbReference>
<organism evidence="1 2">
    <name type="scientific">Bradyrhizobium cosmicum</name>
    <dbReference type="NCBI Taxonomy" id="1404864"/>
    <lineage>
        <taxon>Bacteria</taxon>
        <taxon>Pseudomonadati</taxon>
        <taxon>Pseudomonadota</taxon>
        <taxon>Alphaproteobacteria</taxon>
        <taxon>Hyphomicrobiales</taxon>
        <taxon>Nitrobacteraceae</taxon>
        <taxon>Bradyrhizobium</taxon>
    </lineage>
</organism>
<reference evidence="1 2" key="1">
    <citation type="journal article" date="2012" name="Microbes Environ.">
        <title>Complete genome sequence of Bradyrhizobium sp. S23321: insights into symbiosis evolution in soil oligotrophs.</title>
        <authorList>
            <person name="Okubo T."/>
            <person name="Tsukui T."/>
            <person name="Maita H."/>
            <person name="Okamoto S."/>
            <person name="Oshima K."/>
            <person name="Fujisawa T."/>
            <person name="Saito A."/>
            <person name="Futamata H."/>
            <person name="Hattori R."/>
            <person name="Shimomura Y."/>
            <person name="Haruta S."/>
            <person name="Morimoto S."/>
            <person name="Wang Y."/>
            <person name="Sakai Y."/>
            <person name="Hattori M."/>
            <person name="Aizawa S."/>
            <person name="Nagashima K.V.P."/>
            <person name="Masuda S."/>
            <person name="Hattori T."/>
            <person name="Yamashita A."/>
            <person name="Bao Z."/>
            <person name="Hayatsu M."/>
            <person name="Kajiya-Kanegae H."/>
            <person name="Yoshinaga I."/>
            <person name="Sakamoto K."/>
            <person name="Toyota K."/>
            <person name="Nakao M."/>
            <person name="Kohara M."/>
            <person name="Anda M."/>
            <person name="Niwa R."/>
            <person name="Jung-Hwan P."/>
            <person name="Sameshima-Saito R."/>
            <person name="Tokuda S."/>
            <person name="Yamamoto S."/>
            <person name="Yamamoto S."/>
            <person name="Yokoyama T."/>
            <person name="Akutsu T."/>
            <person name="Nakamura Y."/>
            <person name="Nakahira-Yanaka Y."/>
            <person name="Takada Hoshino Y."/>
            <person name="Hirakawa H."/>
            <person name="Mitsui H."/>
            <person name="Terasawa K."/>
            <person name="Itakura M."/>
            <person name="Sato S."/>
            <person name="Ikeda-Ohtsubo W."/>
            <person name="Sakakura N."/>
            <person name="Kaminuma E."/>
            <person name="Minamisawa K."/>
        </authorList>
    </citation>
    <scope>NUCLEOTIDE SEQUENCE [LARGE SCALE GENOMIC DNA]</scope>
    <source>
        <strain evidence="1 2">S23321</strain>
    </source>
</reference>
<sequence>MLEGLRDRARDPARRAEREADLACPPLPDELAYIWNMFLRLNARRSAGFSLEPISFSEIESFTRLSGLRLSPFEVRLIEDLDNLFRAVHLTEKS</sequence>
<protein>
    <submittedName>
        <fullName evidence="1">Uncharacterized protein</fullName>
    </submittedName>
</protein>
<proteinExistence type="predicted"/>
<dbReference type="Pfam" id="PF23812">
    <property type="entry name" value="Phage_TAC_18"/>
    <property type="match status" value="1"/>
</dbReference>
<dbReference type="KEGG" id="brs:S23_38330"/>
<name>A0AAI8MFK5_9BRAD</name>
<dbReference type="AlphaFoldDB" id="A0AAI8MFK5"/>
<gene>
    <name evidence="1" type="ORF">S23_38330</name>
</gene>
<keyword evidence="2" id="KW-1185">Reference proteome</keyword>
<dbReference type="EMBL" id="AP012279">
    <property type="protein sequence ID" value="BAL77028.1"/>
    <property type="molecule type" value="Genomic_DNA"/>
</dbReference>
<dbReference type="Proteomes" id="UP000007886">
    <property type="component" value="Chromosome"/>
</dbReference>
<evidence type="ECO:0000313" key="1">
    <source>
        <dbReference type="EMBL" id="BAL77028.1"/>
    </source>
</evidence>
<evidence type="ECO:0000313" key="2">
    <source>
        <dbReference type="Proteomes" id="UP000007886"/>
    </source>
</evidence>
<accession>A0AAI8MFK5</accession>